<evidence type="ECO:0000256" key="2">
    <source>
        <dbReference type="ARBA" id="ARBA00022603"/>
    </source>
</evidence>
<keyword evidence="1 7" id="KW-0963">Cytoplasm</keyword>
<comment type="cofactor">
    <cofactor evidence="7">
        <name>Mg(2+)</name>
        <dbReference type="ChEBI" id="CHEBI:18420"/>
    </cofactor>
</comment>
<comment type="catalytic activity">
    <reaction evidence="6 7">
        <text>(R)-4'-phosphopantetheine + ATP + H(+) = 3'-dephospho-CoA + diphosphate</text>
        <dbReference type="Rhea" id="RHEA:19801"/>
        <dbReference type="ChEBI" id="CHEBI:15378"/>
        <dbReference type="ChEBI" id="CHEBI:30616"/>
        <dbReference type="ChEBI" id="CHEBI:33019"/>
        <dbReference type="ChEBI" id="CHEBI:57328"/>
        <dbReference type="ChEBI" id="CHEBI:61723"/>
        <dbReference type="EC" id="2.7.7.3"/>
    </reaction>
</comment>
<protein>
    <recommendedName>
        <fullName evidence="7">Phosphopantetheine adenylyltransferase</fullName>
        <ecNumber evidence="7">2.7.7.3</ecNumber>
    </recommendedName>
    <alternativeName>
        <fullName evidence="7">Dephospho-CoA pyrophosphorylase</fullName>
    </alternativeName>
    <alternativeName>
        <fullName evidence="7">Pantetheine-phosphate adenylyltransferase</fullName>
        <shortName evidence="7">PPAT</shortName>
    </alternativeName>
</protein>
<dbReference type="GO" id="GO:0005524">
    <property type="term" value="F:ATP binding"/>
    <property type="evidence" value="ECO:0007669"/>
    <property type="project" value="UniProtKB-KW"/>
</dbReference>
<keyword evidence="2 10" id="KW-0489">Methyltransferase</keyword>
<feature type="binding site" evidence="7">
    <location>
        <position position="277"/>
    </location>
    <ligand>
        <name>substrate</name>
    </ligand>
</feature>
<feature type="compositionally biased region" description="Basic and acidic residues" evidence="8">
    <location>
        <begin position="13"/>
        <end position="22"/>
    </location>
</feature>
<evidence type="ECO:0000256" key="5">
    <source>
        <dbReference type="ARBA" id="ARBA00022993"/>
    </source>
</evidence>
<feature type="region of interest" description="Disordered" evidence="8">
    <location>
        <begin position="1"/>
        <end position="22"/>
    </location>
</feature>
<dbReference type="InterPro" id="IPR001980">
    <property type="entry name" value="PPAT"/>
</dbReference>
<evidence type="ECO:0000313" key="10">
    <source>
        <dbReference type="EMBL" id="HIW03070.1"/>
    </source>
</evidence>
<dbReference type="InterPro" id="IPR002052">
    <property type="entry name" value="DNA_methylase_N6_adenine_CS"/>
</dbReference>
<comment type="similarity">
    <text evidence="7">Belongs to the bacterial CoaD family.</text>
</comment>
<sequence length="362" mass="40163">MRKIRRRGNGHSSGHDNHPHEDIAQMRVIAGKFRGKRLLAPEGRGTRPTSEKVRESIFDILFSRGHTGGAVLDLFAGTGALGIEAISRGAESAVFVEKDPASAAIARKNLASLGICERVYNTDWKVAVRKLAGRKFDVIFLDPPYAQREENRLLKAISDNDLLADGGCIVVEHAADSYFDHAGYESDRRKYSDTGVTFLHRSHKKPLCIFPGTFDPFTRGHSDVVNKALDDFDAVIVAVAELTYKEGTTATDKRVRIAELSLQNTERVTIESFSGMLTDYAERKNCFELVRGIRNDEDRAHEAAIAEIYLKAQPRINITYYDADEPMISSHAVREMIRSGKTGALADFVCPGAFKDIIDIYG</sequence>
<evidence type="ECO:0000256" key="4">
    <source>
        <dbReference type="ARBA" id="ARBA00022842"/>
    </source>
</evidence>
<dbReference type="GO" id="GO:0008168">
    <property type="term" value="F:methyltransferase activity"/>
    <property type="evidence" value="ECO:0007669"/>
    <property type="project" value="UniProtKB-KW"/>
</dbReference>
<dbReference type="SUPFAM" id="SSF52374">
    <property type="entry name" value="Nucleotidylyl transferase"/>
    <property type="match status" value="1"/>
</dbReference>
<dbReference type="InterPro" id="IPR029063">
    <property type="entry name" value="SAM-dependent_MTases_sf"/>
</dbReference>
<dbReference type="GO" id="GO:0004595">
    <property type="term" value="F:pantetheine-phosphate adenylyltransferase activity"/>
    <property type="evidence" value="ECO:0007669"/>
    <property type="project" value="UniProtKB-UniRule"/>
</dbReference>
<keyword evidence="5 7" id="KW-0173">Coenzyme A biosynthesis</keyword>
<proteinExistence type="inferred from homology"/>
<dbReference type="NCBIfam" id="TIGR00095">
    <property type="entry name" value="16S rRNA (guanine(966)-N(2))-methyltransferase RsmD"/>
    <property type="match status" value="1"/>
</dbReference>
<evidence type="ECO:0000256" key="6">
    <source>
        <dbReference type="ARBA" id="ARBA00029346"/>
    </source>
</evidence>
<keyword evidence="4 7" id="KW-0460">Magnesium</keyword>
<gene>
    <name evidence="10" type="primary">rsmD</name>
    <name evidence="7" type="synonym">coaD</name>
    <name evidence="10" type="ORF">H9892_06995</name>
</gene>
<dbReference type="InterPro" id="IPR014729">
    <property type="entry name" value="Rossmann-like_a/b/a_fold"/>
</dbReference>
<comment type="pathway">
    <text evidence="7">Cofactor biosynthesis; coenzyme A biosynthesis; CoA from (R)-pantothenate: step 4/5.</text>
</comment>
<dbReference type="PANTHER" id="PTHR43542">
    <property type="entry name" value="METHYLTRANSFERASE"/>
    <property type="match status" value="1"/>
</dbReference>
<dbReference type="NCBIfam" id="TIGR00125">
    <property type="entry name" value="cyt_tran_rel"/>
    <property type="match status" value="1"/>
</dbReference>
<comment type="function">
    <text evidence="7">Reversibly transfers an adenylyl group from ATP to 4'-phosphopantetheine, yielding dephospho-CoA (dPCoA) and pyrophosphate.</text>
</comment>
<dbReference type="CDD" id="cd02440">
    <property type="entry name" value="AdoMet_MTases"/>
    <property type="match status" value="1"/>
</dbReference>
<reference evidence="10" key="1">
    <citation type="journal article" date="2021" name="PeerJ">
        <title>Extensive microbial diversity within the chicken gut microbiome revealed by metagenomics and culture.</title>
        <authorList>
            <person name="Gilroy R."/>
            <person name="Ravi A."/>
            <person name="Getino M."/>
            <person name="Pursley I."/>
            <person name="Horton D.L."/>
            <person name="Alikhan N.F."/>
            <person name="Baker D."/>
            <person name="Gharbi K."/>
            <person name="Hall N."/>
            <person name="Watson M."/>
            <person name="Adriaenssens E.M."/>
            <person name="Foster-Nyarko E."/>
            <person name="Jarju S."/>
            <person name="Secka A."/>
            <person name="Antonio M."/>
            <person name="Oren A."/>
            <person name="Chaudhuri R.R."/>
            <person name="La Ragione R."/>
            <person name="Hildebrand F."/>
            <person name="Pallen M.J."/>
        </authorList>
    </citation>
    <scope>NUCLEOTIDE SEQUENCE</scope>
    <source>
        <strain evidence="10">12435</strain>
    </source>
</reference>
<dbReference type="HAMAP" id="MF_00151">
    <property type="entry name" value="PPAT_bact"/>
    <property type="match status" value="1"/>
</dbReference>
<dbReference type="Gene3D" id="3.40.50.150">
    <property type="entry name" value="Vaccinia Virus protein VP39"/>
    <property type="match status" value="1"/>
</dbReference>
<feature type="binding site" evidence="7">
    <location>
        <begin position="292"/>
        <end position="294"/>
    </location>
    <ligand>
        <name>ATP</name>
        <dbReference type="ChEBI" id="CHEBI:30616"/>
    </ligand>
</feature>
<dbReference type="GO" id="GO:0015937">
    <property type="term" value="P:coenzyme A biosynthetic process"/>
    <property type="evidence" value="ECO:0007669"/>
    <property type="project" value="UniProtKB-UniRule"/>
</dbReference>
<keyword evidence="3 7" id="KW-0808">Transferase</keyword>
<keyword evidence="7" id="KW-0067">ATP-binding</keyword>
<feature type="domain" description="Cytidyltransferase-like" evidence="9">
    <location>
        <begin position="209"/>
        <end position="335"/>
    </location>
</feature>
<feature type="binding site" evidence="7">
    <location>
        <position position="245"/>
    </location>
    <ligand>
        <name>substrate</name>
    </ligand>
</feature>
<comment type="caution">
    <text evidence="10">The sequence shown here is derived from an EMBL/GenBank/DDBJ whole genome shotgun (WGS) entry which is preliminary data.</text>
</comment>
<dbReference type="Gene3D" id="3.40.50.620">
    <property type="entry name" value="HUPs"/>
    <property type="match status" value="1"/>
</dbReference>
<evidence type="ECO:0000313" key="11">
    <source>
        <dbReference type="Proteomes" id="UP000823990"/>
    </source>
</evidence>
<comment type="subcellular location">
    <subcellularLocation>
        <location evidence="7">Cytoplasm</location>
    </subcellularLocation>
</comment>
<organism evidence="10 11">
    <name type="scientific">Candidatus Protoclostridium stercorigallinarum</name>
    <dbReference type="NCBI Taxonomy" id="2838741"/>
    <lineage>
        <taxon>Bacteria</taxon>
        <taxon>Bacillati</taxon>
        <taxon>Bacillota</taxon>
        <taxon>Clostridia</taxon>
        <taxon>Candidatus Protoclostridium</taxon>
    </lineage>
</organism>
<dbReference type="PANTHER" id="PTHR43542:SF1">
    <property type="entry name" value="METHYLTRANSFERASE"/>
    <property type="match status" value="1"/>
</dbReference>
<dbReference type="GO" id="GO:0031167">
    <property type="term" value="P:rRNA methylation"/>
    <property type="evidence" value="ECO:0007669"/>
    <property type="project" value="InterPro"/>
</dbReference>
<dbReference type="SUPFAM" id="SSF53335">
    <property type="entry name" value="S-adenosyl-L-methionine-dependent methyltransferases"/>
    <property type="match status" value="1"/>
</dbReference>
<dbReference type="PRINTS" id="PR01020">
    <property type="entry name" value="LPSBIOSNTHSS"/>
</dbReference>
<dbReference type="Pfam" id="PF03602">
    <property type="entry name" value="Cons_hypoth95"/>
    <property type="match status" value="1"/>
</dbReference>
<feature type="site" description="Transition state stabilizer" evidence="7">
    <location>
        <position position="221"/>
    </location>
</feature>
<dbReference type="EC" id="2.7.7.3" evidence="7"/>
<dbReference type="InterPro" id="IPR004398">
    <property type="entry name" value="RNA_MeTrfase_RsmD"/>
</dbReference>
<feature type="binding site" evidence="7">
    <location>
        <position position="302"/>
    </location>
    <ligand>
        <name>ATP</name>
        <dbReference type="ChEBI" id="CHEBI:30616"/>
    </ligand>
</feature>
<evidence type="ECO:0000256" key="8">
    <source>
        <dbReference type="SAM" id="MobiDB-lite"/>
    </source>
</evidence>
<evidence type="ECO:0000256" key="1">
    <source>
        <dbReference type="ARBA" id="ARBA00022490"/>
    </source>
</evidence>
<feature type="binding site" evidence="7">
    <location>
        <begin position="213"/>
        <end position="214"/>
    </location>
    <ligand>
        <name>ATP</name>
        <dbReference type="ChEBI" id="CHEBI:30616"/>
    </ligand>
</feature>
<reference evidence="10" key="2">
    <citation type="submission" date="2021-04" db="EMBL/GenBank/DDBJ databases">
        <authorList>
            <person name="Gilroy R."/>
        </authorList>
    </citation>
    <scope>NUCLEOTIDE SEQUENCE</scope>
    <source>
        <strain evidence="10">12435</strain>
    </source>
</reference>
<dbReference type="AlphaFoldDB" id="A0A9D1Q0N0"/>
<name>A0A9D1Q0N0_9FIRM</name>
<dbReference type="Pfam" id="PF01467">
    <property type="entry name" value="CTP_transf_like"/>
    <property type="match status" value="1"/>
</dbReference>
<feature type="binding site" evidence="7">
    <location>
        <position position="221"/>
    </location>
    <ligand>
        <name>ATP</name>
        <dbReference type="ChEBI" id="CHEBI:30616"/>
    </ligand>
</feature>
<evidence type="ECO:0000256" key="3">
    <source>
        <dbReference type="ARBA" id="ARBA00022679"/>
    </source>
</evidence>
<feature type="binding site" evidence="7">
    <location>
        <position position="213"/>
    </location>
    <ligand>
        <name>substrate</name>
    </ligand>
</feature>
<evidence type="ECO:0000256" key="7">
    <source>
        <dbReference type="HAMAP-Rule" id="MF_00151"/>
    </source>
</evidence>
<keyword evidence="7" id="KW-0548">Nucleotidyltransferase</keyword>
<dbReference type="InterPro" id="IPR004821">
    <property type="entry name" value="Cyt_trans-like"/>
</dbReference>
<dbReference type="GO" id="GO:0005737">
    <property type="term" value="C:cytoplasm"/>
    <property type="evidence" value="ECO:0007669"/>
    <property type="project" value="UniProtKB-SubCell"/>
</dbReference>
<keyword evidence="7" id="KW-0547">Nucleotide-binding</keyword>
<comment type="caution">
    <text evidence="7">Lacks conserved residue(s) required for the propagation of feature annotation.</text>
</comment>
<dbReference type="GO" id="GO:0003676">
    <property type="term" value="F:nucleic acid binding"/>
    <property type="evidence" value="ECO:0007669"/>
    <property type="project" value="InterPro"/>
</dbReference>
<evidence type="ECO:0000259" key="9">
    <source>
        <dbReference type="Pfam" id="PF01467"/>
    </source>
</evidence>
<feature type="binding site" evidence="7">
    <location>
        <position position="291"/>
    </location>
    <ligand>
        <name>substrate</name>
    </ligand>
</feature>
<comment type="subunit">
    <text evidence="7">Homohexamer.</text>
</comment>
<dbReference type="PROSITE" id="PS00092">
    <property type="entry name" value="N6_MTASE"/>
    <property type="match status" value="1"/>
</dbReference>
<accession>A0A9D1Q0N0</accession>
<dbReference type="Proteomes" id="UP000823990">
    <property type="component" value="Unassembled WGS sequence"/>
</dbReference>
<dbReference type="EMBL" id="DXHS01000119">
    <property type="protein sequence ID" value="HIW03070.1"/>
    <property type="molecule type" value="Genomic_DNA"/>
</dbReference>